<accession>A0A841ETC9</accession>
<dbReference type="InterPro" id="IPR011250">
    <property type="entry name" value="OMP/PagP_B-barrel"/>
</dbReference>
<gene>
    <name evidence="2" type="ORF">HNP25_002966</name>
</gene>
<sequence>MKKLFLTFAILATAFIATTQKANAQFSLGIHGSYFAPDSKDAKGLYGAGLQAKVFVTEQFAVGVGVKSIKEEFKGTGYEFTNTIVPITGMFEYYLTKGVVRPYVGAEAGVFRSTLKGNVLGVSSENTTSKFGAAPKLGIAIPIGNLGIFAEGSYNFIFDNKDGSNNGSPTNADFSTSSKFFMVNAGLTFGFGGK</sequence>
<protein>
    <submittedName>
        <fullName evidence="2">Outer membrane protein W</fullName>
    </submittedName>
</protein>
<name>A0A841ETC9_9BACT</name>
<proteinExistence type="predicted"/>
<keyword evidence="3" id="KW-1185">Reference proteome</keyword>
<organism evidence="2 3">
    <name type="scientific">Arcicella rosea</name>
    <dbReference type="NCBI Taxonomy" id="502909"/>
    <lineage>
        <taxon>Bacteria</taxon>
        <taxon>Pseudomonadati</taxon>
        <taxon>Bacteroidota</taxon>
        <taxon>Cytophagia</taxon>
        <taxon>Cytophagales</taxon>
        <taxon>Flectobacillaceae</taxon>
        <taxon>Arcicella</taxon>
    </lineage>
</organism>
<dbReference type="AlphaFoldDB" id="A0A841ETC9"/>
<evidence type="ECO:0000313" key="3">
    <source>
        <dbReference type="Proteomes" id="UP000524404"/>
    </source>
</evidence>
<dbReference type="SUPFAM" id="SSF56925">
    <property type="entry name" value="OMPA-like"/>
    <property type="match status" value="1"/>
</dbReference>
<keyword evidence="1" id="KW-0732">Signal</keyword>
<reference evidence="2 3" key="1">
    <citation type="submission" date="2020-08" db="EMBL/GenBank/DDBJ databases">
        <title>Functional genomics of gut bacteria from endangered species of beetles.</title>
        <authorList>
            <person name="Carlos-Shanley C."/>
        </authorList>
    </citation>
    <scope>NUCLEOTIDE SEQUENCE [LARGE SCALE GENOMIC DNA]</scope>
    <source>
        <strain evidence="2 3">S00070</strain>
    </source>
</reference>
<feature type="chain" id="PRO_5032361544" evidence="1">
    <location>
        <begin position="25"/>
        <end position="194"/>
    </location>
</feature>
<evidence type="ECO:0000256" key="1">
    <source>
        <dbReference type="SAM" id="SignalP"/>
    </source>
</evidence>
<dbReference type="Gene3D" id="2.40.160.20">
    <property type="match status" value="1"/>
</dbReference>
<feature type="signal peptide" evidence="1">
    <location>
        <begin position="1"/>
        <end position="24"/>
    </location>
</feature>
<comment type="caution">
    <text evidence="2">The sequence shown here is derived from an EMBL/GenBank/DDBJ whole genome shotgun (WGS) entry which is preliminary data.</text>
</comment>
<dbReference type="Proteomes" id="UP000524404">
    <property type="component" value="Unassembled WGS sequence"/>
</dbReference>
<dbReference type="EMBL" id="JACHKT010000022">
    <property type="protein sequence ID" value="MBB6004303.1"/>
    <property type="molecule type" value="Genomic_DNA"/>
</dbReference>
<dbReference type="RefSeq" id="WP_184135224.1">
    <property type="nucleotide sequence ID" value="NZ_JACHKT010000022.1"/>
</dbReference>
<evidence type="ECO:0000313" key="2">
    <source>
        <dbReference type="EMBL" id="MBB6004303.1"/>
    </source>
</evidence>